<evidence type="ECO:0000256" key="8">
    <source>
        <dbReference type="ARBA" id="ARBA00022490"/>
    </source>
</evidence>
<comment type="cofactor">
    <cofactor evidence="2 16 19">
        <name>Mg(2+)</name>
        <dbReference type="ChEBI" id="CHEBI:18420"/>
    </cofactor>
</comment>
<evidence type="ECO:0000256" key="17">
    <source>
        <dbReference type="PIRSR" id="PIRSR000732-1"/>
    </source>
</evidence>
<dbReference type="InterPro" id="IPR040442">
    <property type="entry name" value="Pyrv_kinase-like_dom_sf"/>
</dbReference>
<comment type="catalytic activity">
    <reaction evidence="1 16">
        <text>L-histidyl-[protein] + phosphoenolpyruvate = N(pros)-phospho-L-histidyl-[protein] + pyruvate</text>
        <dbReference type="Rhea" id="RHEA:23880"/>
        <dbReference type="Rhea" id="RHEA-COMP:9745"/>
        <dbReference type="Rhea" id="RHEA-COMP:9746"/>
        <dbReference type="ChEBI" id="CHEBI:15361"/>
        <dbReference type="ChEBI" id="CHEBI:29979"/>
        <dbReference type="ChEBI" id="CHEBI:58702"/>
        <dbReference type="ChEBI" id="CHEBI:64837"/>
        <dbReference type="EC" id="2.7.3.9"/>
    </reaction>
</comment>
<keyword evidence="14 16" id="KW-0460">Magnesium</keyword>
<dbReference type="InterPro" id="IPR024692">
    <property type="entry name" value="PTS_EI"/>
</dbReference>
<dbReference type="InterPro" id="IPR006318">
    <property type="entry name" value="PTS_EI-like"/>
</dbReference>
<evidence type="ECO:0000256" key="11">
    <source>
        <dbReference type="ARBA" id="ARBA00022683"/>
    </source>
</evidence>
<feature type="active site" description="Proton donor" evidence="17">
    <location>
        <position position="494"/>
    </location>
</feature>
<evidence type="ECO:0000259" key="21">
    <source>
        <dbReference type="Pfam" id="PF02896"/>
    </source>
</evidence>
<dbReference type="SUPFAM" id="SSF52009">
    <property type="entry name" value="Phosphohistidine domain"/>
    <property type="match status" value="1"/>
</dbReference>
<sequence>MTGTPAPGPELIGRAASPGLAAGPVVVVDVLAGDVAASGDAHAEAANLTRALETASAQIAGLMETVEPEAAEMLEFQLAMLEDEELTAPVRAAIADGSSAAAAFAEGLDAVIADYRASQDEYFRARTADLADIRERVLRALSGKASEAPVAGAVLVGKDLTPTRFLETDWSAGGGIALADGSPSSHVAMLARARGVPMVTGLGAFDTSDLKEALVDGDSGRVRFNPDEAARRQHAERAQALAREAEAAKTYLGRPAATACGVPISVMINVAAPEEVDALDPAHCDGIGLMRTEFLFHGAGGLPDEDSQYQAYRKVLEWAGGRSVTIRTLDAGGDKPVPGLTVEESNPFLGCRGIRLSLRRPEVFRVQLRALARAGCRGNLQVMLPMVSMPEEIEAAARLLDTCVAELHAEGHEAVRPPLGIMVEVPAVAVTPERFAAAAFFSIGSNDLTQYVLAAGRNSPDVAELGRADDPAVLALVASTLRGGAAAGLPVSLCGDAGSDLAVLPKLLACGLRRVSVAPAALARVKAALAGMRLGDDG</sequence>
<evidence type="ECO:0000256" key="2">
    <source>
        <dbReference type="ARBA" id="ARBA00001946"/>
    </source>
</evidence>
<dbReference type="PANTHER" id="PTHR46244">
    <property type="entry name" value="PHOSPHOENOLPYRUVATE-PROTEIN PHOSPHOTRANSFERASE"/>
    <property type="match status" value="1"/>
</dbReference>
<keyword evidence="13 16" id="KW-0418">Kinase</keyword>
<evidence type="ECO:0000256" key="16">
    <source>
        <dbReference type="PIRNR" id="PIRNR000732"/>
    </source>
</evidence>
<keyword evidence="8 16" id="KW-0963">Cytoplasm</keyword>
<evidence type="ECO:0000256" key="1">
    <source>
        <dbReference type="ARBA" id="ARBA00000683"/>
    </source>
</evidence>
<evidence type="ECO:0000256" key="9">
    <source>
        <dbReference type="ARBA" id="ARBA00022597"/>
    </source>
</evidence>
<protein>
    <recommendedName>
        <fullName evidence="6 16">Phosphoenolpyruvate-protein phosphotransferase</fullName>
        <ecNumber evidence="5 16">2.7.3.9</ecNumber>
    </recommendedName>
    <alternativeName>
        <fullName evidence="15 16">Phosphotransferase system, enzyme I</fullName>
    </alternativeName>
</protein>
<reference evidence="23 24" key="1">
    <citation type="submission" date="2017-08" db="EMBL/GenBank/DDBJ databases">
        <authorList>
            <person name="de Groot N.N."/>
        </authorList>
    </citation>
    <scope>NUCLEOTIDE SEQUENCE [LARGE SCALE GENOMIC DNA]</scope>
    <source>
        <strain evidence="23 24">USBA 352</strain>
    </source>
</reference>
<dbReference type="GO" id="GO:0009401">
    <property type="term" value="P:phosphoenolpyruvate-dependent sugar phosphotransferase system"/>
    <property type="evidence" value="ECO:0007669"/>
    <property type="project" value="UniProtKB-KW"/>
</dbReference>
<evidence type="ECO:0000256" key="15">
    <source>
        <dbReference type="ARBA" id="ARBA00033235"/>
    </source>
</evidence>
<comment type="subcellular location">
    <subcellularLocation>
        <location evidence="3 16">Cytoplasm</location>
    </subcellularLocation>
</comment>
<proteinExistence type="inferred from homology"/>
<accession>A0A285SI15</accession>
<evidence type="ECO:0000256" key="19">
    <source>
        <dbReference type="PIRSR" id="PIRSR000732-3"/>
    </source>
</evidence>
<evidence type="ECO:0000313" key="23">
    <source>
        <dbReference type="EMBL" id="SOC07295.1"/>
    </source>
</evidence>
<evidence type="ECO:0000256" key="6">
    <source>
        <dbReference type="ARBA" id="ARBA00016544"/>
    </source>
</evidence>
<keyword evidence="23" id="KW-0670">Pyruvate</keyword>
<dbReference type="InterPro" id="IPR000121">
    <property type="entry name" value="PEP_util_C"/>
</dbReference>
<evidence type="ECO:0000256" key="5">
    <source>
        <dbReference type="ARBA" id="ARBA00012232"/>
    </source>
</evidence>
<dbReference type="Pfam" id="PF05524">
    <property type="entry name" value="PEP-utilisers_N"/>
    <property type="match status" value="1"/>
</dbReference>
<keyword evidence="7 16" id="KW-0813">Transport</keyword>
<dbReference type="GO" id="GO:0008965">
    <property type="term" value="F:phosphoenolpyruvate-protein phosphotransferase activity"/>
    <property type="evidence" value="ECO:0007669"/>
    <property type="project" value="UniProtKB-EC"/>
</dbReference>
<dbReference type="InterPro" id="IPR008731">
    <property type="entry name" value="PTS_EIN"/>
</dbReference>
<keyword evidence="24" id="KW-1185">Reference proteome</keyword>
<gene>
    <name evidence="23" type="ORF">SAMN05421512_105335</name>
</gene>
<feature type="binding site" evidence="19">
    <location>
        <position position="424"/>
    </location>
    <ligand>
        <name>Mg(2+)</name>
        <dbReference type="ChEBI" id="CHEBI:18420"/>
    </ligand>
</feature>
<feature type="active site" description="Tele-phosphohistidine intermediate" evidence="17">
    <location>
        <position position="186"/>
    </location>
</feature>
<dbReference type="InterPro" id="IPR036637">
    <property type="entry name" value="Phosphohistidine_dom_sf"/>
</dbReference>
<feature type="domain" description="PEP-utilising enzyme mobile" evidence="20">
    <location>
        <begin position="152"/>
        <end position="220"/>
    </location>
</feature>
<dbReference type="PIRSF" id="PIRSF000732">
    <property type="entry name" value="PTS_enzyme_I"/>
    <property type="match status" value="1"/>
</dbReference>
<comment type="similarity">
    <text evidence="4 16">Belongs to the PEP-utilizing enzyme family.</text>
</comment>
<feature type="binding site" evidence="19">
    <location>
        <position position="447"/>
    </location>
    <ligand>
        <name>Mg(2+)</name>
        <dbReference type="ChEBI" id="CHEBI:18420"/>
    </ligand>
</feature>
<dbReference type="PANTHER" id="PTHR46244:SF6">
    <property type="entry name" value="PHOSPHOENOLPYRUVATE-PROTEIN PHOSPHOTRANSFERASE"/>
    <property type="match status" value="1"/>
</dbReference>
<dbReference type="Gene3D" id="3.50.30.10">
    <property type="entry name" value="Phosphohistidine domain"/>
    <property type="match status" value="1"/>
</dbReference>
<dbReference type="NCBIfam" id="TIGR01417">
    <property type="entry name" value="PTS_I_fam"/>
    <property type="match status" value="1"/>
</dbReference>
<dbReference type="Proteomes" id="UP000219331">
    <property type="component" value="Unassembled WGS sequence"/>
</dbReference>
<evidence type="ECO:0000256" key="3">
    <source>
        <dbReference type="ARBA" id="ARBA00004496"/>
    </source>
</evidence>
<feature type="binding site" evidence="18">
    <location>
        <begin position="446"/>
        <end position="447"/>
    </location>
    <ligand>
        <name>phosphoenolpyruvate</name>
        <dbReference type="ChEBI" id="CHEBI:58702"/>
    </ligand>
</feature>
<dbReference type="InterPro" id="IPR008279">
    <property type="entry name" value="PEP-util_enz_mobile_dom"/>
</dbReference>
<evidence type="ECO:0000256" key="14">
    <source>
        <dbReference type="ARBA" id="ARBA00022842"/>
    </source>
</evidence>
<evidence type="ECO:0000256" key="18">
    <source>
        <dbReference type="PIRSR" id="PIRSR000732-2"/>
    </source>
</evidence>
<evidence type="ECO:0000256" key="12">
    <source>
        <dbReference type="ARBA" id="ARBA00022723"/>
    </source>
</evidence>
<keyword evidence="12 16" id="KW-0479">Metal-binding</keyword>
<dbReference type="RefSeq" id="WP_097174961.1">
    <property type="nucleotide sequence ID" value="NZ_OBML01000005.1"/>
</dbReference>
<feature type="domain" description="PEP-utilising enzyme C-terminal" evidence="21">
    <location>
        <begin position="254"/>
        <end position="531"/>
    </location>
</feature>
<dbReference type="SUPFAM" id="SSF51621">
    <property type="entry name" value="Phosphoenolpyruvate/pyruvate domain"/>
    <property type="match status" value="1"/>
</dbReference>
<dbReference type="PRINTS" id="PR01736">
    <property type="entry name" value="PHPHTRNFRASE"/>
</dbReference>
<dbReference type="Pfam" id="PF02896">
    <property type="entry name" value="PEP-utilizers_C"/>
    <property type="match status" value="1"/>
</dbReference>
<comment type="function">
    <text evidence="16">General (non sugar-specific) component of the phosphoenolpyruvate-dependent sugar phosphotransferase system (sugar PTS). This major carbohydrate active-transport system catalyzes the phosphorylation of incoming sugar substrates concomitantly with their translocation across the cell membrane. Enzyme I transfers the phosphoryl group from phosphoenolpyruvate (PEP) to the phosphoryl carrier protein (HPr).</text>
</comment>
<dbReference type="GO" id="GO:0016301">
    <property type="term" value="F:kinase activity"/>
    <property type="evidence" value="ECO:0007669"/>
    <property type="project" value="UniProtKB-KW"/>
</dbReference>
<evidence type="ECO:0000313" key="24">
    <source>
        <dbReference type="Proteomes" id="UP000219331"/>
    </source>
</evidence>
<evidence type="ECO:0000256" key="7">
    <source>
        <dbReference type="ARBA" id="ARBA00022448"/>
    </source>
</evidence>
<dbReference type="InterPro" id="IPR015813">
    <property type="entry name" value="Pyrv/PenolPyrv_kinase-like_dom"/>
</dbReference>
<evidence type="ECO:0000256" key="4">
    <source>
        <dbReference type="ARBA" id="ARBA00007837"/>
    </source>
</evidence>
<keyword evidence="10 16" id="KW-0808">Transferase</keyword>
<feature type="domain" description="Phosphotransferase system enzyme I N-terminal" evidence="22">
    <location>
        <begin position="13"/>
        <end position="126"/>
    </location>
</feature>
<evidence type="ECO:0000256" key="13">
    <source>
        <dbReference type="ARBA" id="ARBA00022777"/>
    </source>
</evidence>
<name>A0A285SI15_9HYPH</name>
<feature type="binding site" evidence="18">
    <location>
        <position position="457"/>
    </location>
    <ligand>
        <name>phosphoenolpyruvate</name>
        <dbReference type="ChEBI" id="CHEBI:58702"/>
    </ligand>
</feature>
<evidence type="ECO:0000259" key="22">
    <source>
        <dbReference type="Pfam" id="PF05524"/>
    </source>
</evidence>
<dbReference type="AlphaFoldDB" id="A0A285SI15"/>
<dbReference type="Pfam" id="PF00391">
    <property type="entry name" value="PEP-utilizers"/>
    <property type="match status" value="1"/>
</dbReference>
<dbReference type="InterPro" id="IPR036618">
    <property type="entry name" value="PtsI_HPr-bd_sf"/>
</dbReference>
<dbReference type="GO" id="GO:0046872">
    <property type="term" value="F:metal ion binding"/>
    <property type="evidence" value="ECO:0007669"/>
    <property type="project" value="UniProtKB-KW"/>
</dbReference>
<organism evidence="23 24">
    <name type="scientific">Stappia indica</name>
    <dbReference type="NCBI Taxonomy" id="538381"/>
    <lineage>
        <taxon>Bacteria</taxon>
        <taxon>Pseudomonadati</taxon>
        <taxon>Pseudomonadota</taxon>
        <taxon>Alphaproteobacteria</taxon>
        <taxon>Hyphomicrobiales</taxon>
        <taxon>Stappiaceae</taxon>
        <taxon>Stappia</taxon>
    </lineage>
</organism>
<feature type="binding site" evidence="18">
    <location>
        <position position="291"/>
    </location>
    <ligand>
        <name>phosphoenolpyruvate</name>
        <dbReference type="ChEBI" id="CHEBI:58702"/>
    </ligand>
</feature>
<dbReference type="InterPro" id="IPR050499">
    <property type="entry name" value="PEP-utilizing_PTS_enzyme"/>
</dbReference>
<dbReference type="OrthoDB" id="9765468at2"/>
<dbReference type="Gene3D" id="1.10.274.10">
    <property type="entry name" value="PtsI, HPr-binding domain"/>
    <property type="match status" value="1"/>
</dbReference>
<keyword evidence="9 16" id="KW-0762">Sugar transport</keyword>
<dbReference type="Gene3D" id="3.20.20.60">
    <property type="entry name" value="Phosphoenolpyruvate-binding domains"/>
    <property type="match status" value="1"/>
</dbReference>
<dbReference type="EC" id="2.7.3.9" evidence="5 16"/>
<feature type="binding site" evidence="18">
    <location>
        <position position="327"/>
    </location>
    <ligand>
        <name>phosphoenolpyruvate</name>
        <dbReference type="ChEBI" id="CHEBI:58702"/>
    </ligand>
</feature>
<evidence type="ECO:0000259" key="20">
    <source>
        <dbReference type="Pfam" id="PF00391"/>
    </source>
</evidence>
<evidence type="ECO:0000256" key="10">
    <source>
        <dbReference type="ARBA" id="ARBA00022679"/>
    </source>
</evidence>
<dbReference type="SUPFAM" id="SSF47831">
    <property type="entry name" value="Enzyme I of the PEP:sugar phosphotransferase system HPr-binding (sub)domain"/>
    <property type="match status" value="1"/>
</dbReference>
<dbReference type="EMBL" id="OBML01000005">
    <property type="protein sequence ID" value="SOC07295.1"/>
    <property type="molecule type" value="Genomic_DNA"/>
</dbReference>
<dbReference type="STRING" id="538381.GCA_001696535_01885"/>
<dbReference type="GO" id="GO:0005737">
    <property type="term" value="C:cytoplasm"/>
    <property type="evidence" value="ECO:0007669"/>
    <property type="project" value="UniProtKB-SubCell"/>
</dbReference>
<keyword evidence="11 16" id="KW-0598">Phosphotransferase system</keyword>